<dbReference type="Pfam" id="PF14292">
    <property type="entry name" value="SusE"/>
    <property type="match status" value="1"/>
</dbReference>
<evidence type="ECO:0000259" key="2">
    <source>
        <dbReference type="Pfam" id="PF14292"/>
    </source>
</evidence>
<comment type="caution">
    <text evidence="3">The sequence shown here is derived from an EMBL/GenBank/DDBJ whole genome shotgun (WGS) entry which is preliminary data.</text>
</comment>
<dbReference type="Gene3D" id="2.60.40.3620">
    <property type="match status" value="1"/>
</dbReference>
<dbReference type="EMBL" id="LRXL01000037">
    <property type="protein sequence ID" value="OAB78701.1"/>
    <property type="molecule type" value="Genomic_DNA"/>
</dbReference>
<dbReference type="InterPro" id="IPR025970">
    <property type="entry name" value="SusE"/>
</dbReference>
<sequence>MKKISIILCALVALVAFNACETEDDVIFTAQEADGLAFTNTTSSEYVLTNATAGNLAERFTWNAADFGTETNVSYDLEKSNTSDFTEVISVGTTTSTELGVTVGQLLGYASEIGLDNDPATDAPNTGTIYMRLRGYVGAGGLETFSDAVGLVLVLPETTEDEEAALPRLAVPGPHQDWNPDENSGVPFVPYLQSEDIGNTNYEGFVYLIDMFKLVEPNADGAFMWGNPDYGDASGIDGNYTQILALEDEGNCGVPDGEGYYLLNANTTDLTYSATKTDWGIIGNGLTGDGSGWNASVPMSFDTTTRIWTITTNLVAGVDPDDAENVLRIKFRANDAWDINMGEGDDNNLVFGGGDIAVPESGTYLITIDLSNPRAYTYSLELQ</sequence>
<dbReference type="RefSeq" id="WP_068591955.1">
    <property type="nucleotide sequence ID" value="NZ_LRXL01000037.1"/>
</dbReference>
<gene>
    <name evidence="3" type="ORF">ULVI_08960</name>
</gene>
<dbReference type="STRING" id="1763537.ULVI_08960"/>
<dbReference type="OrthoDB" id="975117at2"/>
<accession>A0A167HKD1</accession>
<evidence type="ECO:0000313" key="3">
    <source>
        <dbReference type="EMBL" id="OAB78701.1"/>
    </source>
</evidence>
<organism evidence="3 4">
    <name type="scientific">Cochleicola gelatinilyticus</name>
    <dbReference type="NCBI Taxonomy" id="1763537"/>
    <lineage>
        <taxon>Bacteria</taxon>
        <taxon>Pseudomonadati</taxon>
        <taxon>Bacteroidota</taxon>
        <taxon>Flavobacteriia</taxon>
        <taxon>Flavobacteriales</taxon>
        <taxon>Flavobacteriaceae</taxon>
        <taxon>Cochleicola</taxon>
    </lineage>
</organism>
<evidence type="ECO:0000313" key="4">
    <source>
        <dbReference type="Proteomes" id="UP000077013"/>
    </source>
</evidence>
<proteinExistence type="predicted"/>
<dbReference type="Proteomes" id="UP000077013">
    <property type="component" value="Unassembled WGS sequence"/>
</dbReference>
<feature type="chain" id="PRO_5007887684" description="SusE outer membrane protein domain-containing protein" evidence="1">
    <location>
        <begin position="22"/>
        <end position="383"/>
    </location>
</feature>
<dbReference type="AlphaFoldDB" id="A0A167HKD1"/>
<reference evidence="3 4" key="1">
    <citation type="submission" date="2016-02" db="EMBL/GenBank/DDBJ databases">
        <title>Ulvibacter sp. LPB0005, isolated from Thais luteostoma.</title>
        <authorList>
            <person name="Shin S.-K."/>
            <person name="Yi H."/>
        </authorList>
    </citation>
    <scope>NUCLEOTIDE SEQUENCE [LARGE SCALE GENOMIC DNA]</scope>
    <source>
        <strain evidence="3 4">LPB0005</strain>
    </source>
</reference>
<keyword evidence="1" id="KW-0732">Signal</keyword>
<keyword evidence="4" id="KW-1185">Reference proteome</keyword>
<feature type="domain" description="SusE outer membrane protein" evidence="2">
    <location>
        <begin position="24"/>
        <end position="118"/>
    </location>
</feature>
<feature type="signal peptide" evidence="1">
    <location>
        <begin position="1"/>
        <end position="21"/>
    </location>
</feature>
<evidence type="ECO:0000256" key="1">
    <source>
        <dbReference type="SAM" id="SignalP"/>
    </source>
</evidence>
<name>A0A167HKD1_9FLAO</name>
<protein>
    <recommendedName>
        <fullName evidence="2">SusE outer membrane protein domain-containing protein</fullName>
    </recommendedName>
</protein>